<evidence type="ECO:0000313" key="2">
    <source>
        <dbReference type="EMBL" id="GIE05386.1"/>
    </source>
</evidence>
<protein>
    <recommendedName>
        <fullName evidence="4">DUF4192 domain-containing protein</fullName>
    </recommendedName>
</protein>
<dbReference type="Pfam" id="PF13830">
    <property type="entry name" value="DUF4192"/>
    <property type="match status" value="1"/>
</dbReference>
<name>A0ABQ3Z6F4_9ACTN</name>
<evidence type="ECO:0000256" key="1">
    <source>
        <dbReference type="SAM" id="MobiDB-lite"/>
    </source>
</evidence>
<reference evidence="2 3" key="1">
    <citation type="submission" date="2021-01" db="EMBL/GenBank/DDBJ databases">
        <title>Whole genome shotgun sequence of Actinoplanes durhamensis NBRC 14914.</title>
        <authorList>
            <person name="Komaki H."/>
            <person name="Tamura T."/>
        </authorList>
    </citation>
    <scope>NUCLEOTIDE SEQUENCE [LARGE SCALE GENOMIC DNA]</scope>
    <source>
        <strain evidence="2 3">NBRC 14914</strain>
    </source>
</reference>
<feature type="compositionally biased region" description="Basic residues" evidence="1">
    <location>
        <begin position="350"/>
        <end position="360"/>
    </location>
</feature>
<dbReference type="InterPro" id="IPR025447">
    <property type="entry name" value="DUF4192"/>
</dbReference>
<sequence>MALPRSARPAKLCGMTPDCTITVRSPAEAVAYTPYVLGFHPTESLVVLGLAGKLVLVGMRYDLPPPVAAYEDVAELIAQQGVPEVMVLGYGPPGLVTPAVLGLVGALRSAGVRVQDALRVFDGRWWSYTCSDAACCPAEGTLCRPDLAAEAVFRGMVALPDRKALVAKVAPAEGAVRREMVAATERARARFTDLSAEDVVAARGGRWVRKAGRQAIREAERVARAGGVPSHDEIAWLGVLLLEPVVLDYALDRWGPDEWRLRLWTEVLRLVEPLFAPGPACLLGFAAWRSGDGALARVALDRALRSNPGHRTAGVLDRVLSAGIGPHALVALTPPTAAGHRRRGTDGGRRIRRGTRRRSL</sequence>
<proteinExistence type="predicted"/>
<comment type="caution">
    <text evidence="2">The sequence shown here is derived from an EMBL/GenBank/DDBJ whole genome shotgun (WGS) entry which is preliminary data.</text>
</comment>
<organism evidence="2 3">
    <name type="scientific">Paractinoplanes durhamensis</name>
    <dbReference type="NCBI Taxonomy" id="113563"/>
    <lineage>
        <taxon>Bacteria</taxon>
        <taxon>Bacillati</taxon>
        <taxon>Actinomycetota</taxon>
        <taxon>Actinomycetes</taxon>
        <taxon>Micromonosporales</taxon>
        <taxon>Micromonosporaceae</taxon>
        <taxon>Paractinoplanes</taxon>
    </lineage>
</organism>
<evidence type="ECO:0008006" key="4">
    <source>
        <dbReference type="Google" id="ProtNLM"/>
    </source>
</evidence>
<dbReference type="Proteomes" id="UP000637628">
    <property type="component" value="Unassembled WGS sequence"/>
</dbReference>
<feature type="region of interest" description="Disordered" evidence="1">
    <location>
        <begin position="335"/>
        <end position="360"/>
    </location>
</feature>
<evidence type="ECO:0000313" key="3">
    <source>
        <dbReference type="Proteomes" id="UP000637628"/>
    </source>
</evidence>
<keyword evidence="3" id="KW-1185">Reference proteome</keyword>
<gene>
    <name evidence="2" type="ORF">Adu01nite_67360</name>
</gene>
<dbReference type="EMBL" id="BOML01000056">
    <property type="protein sequence ID" value="GIE05386.1"/>
    <property type="molecule type" value="Genomic_DNA"/>
</dbReference>
<accession>A0ABQ3Z6F4</accession>